<keyword evidence="2" id="KW-1185">Reference proteome</keyword>
<keyword evidence="1" id="KW-1133">Transmembrane helix</keyword>
<proteinExistence type="predicted"/>
<feature type="transmembrane region" description="Helical" evidence="1">
    <location>
        <begin position="7"/>
        <end position="28"/>
    </location>
</feature>
<name>A0A915PB83_9BILA</name>
<sequence>MGHLTALIILDITYFLIFIMPIFEYKNVLVTGNVSENLLFLSSINPEASSISLIIFAISAIIYLIIGIITKYKTDLNTPTMKKLYRSLSLIVFLNLGLLLIYYILSKIIAGHSLKNYKIITVNAWFIVSYFGNVYLIGQAANVPILFINSSDYRNAYLKEFNLIKTFFKKIFNNSPTTISVIPKVININKITPISS</sequence>
<keyword evidence="1" id="KW-0812">Transmembrane</keyword>
<protein>
    <submittedName>
        <fullName evidence="3">Serpentine receptor class gamma</fullName>
    </submittedName>
</protein>
<dbReference type="WBParaSite" id="scf7180000423978.g11968">
    <property type="protein sequence ID" value="scf7180000423978.g11968"/>
    <property type="gene ID" value="scf7180000423978.g11968"/>
</dbReference>
<feature type="transmembrane region" description="Helical" evidence="1">
    <location>
        <begin position="125"/>
        <end position="148"/>
    </location>
</feature>
<feature type="transmembrane region" description="Helical" evidence="1">
    <location>
        <begin position="84"/>
        <end position="105"/>
    </location>
</feature>
<evidence type="ECO:0000313" key="2">
    <source>
        <dbReference type="Proteomes" id="UP000887560"/>
    </source>
</evidence>
<reference evidence="3" key="1">
    <citation type="submission" date="2022-11" db="UniProtKB">
        <authorList>
            <consortium name="WormBaseParasite"/>
        </authorList>
    </citation>
    <scope>IDENTIFICATION</scope>
</reference>
<dbReference type="AlphaFoldDB" id="A0A915PB83"/>
<organism evidence="2 3">
    <name type="scientific">Meloidogyne floridensis</name>
    <dbReference type="NCBI Taxonomy" id="298350"/>
    <lineage>
        <taxon>Eukaryota</taxon>
        <taxon>Metazoa</taxon>
        <taxon>Ecdysozoa</taxon>
        <taxon>Nematoda</taxon>
        <taxon>Chromadorea</taxon>
        <taxon>Rhabditida</taxon>
        <taxon>Tylenchina</taxon>
        <taxon>Tylenchomorpha</taxon>
        <taxon>Tylenchoidea</taxon>
        <taxon>Meloidogynidae</taxon>
        <taxon>Meloidogyninae</taxon>
        <taxon>Meloidogyne</taxon>
    </lineage>
</organism>
<keyword evidence="1" id="KW-0472">Membrane</keyword>
<evidence type="ECO:0000256" key="1">
    <source>
        <dbReference type="SAM" id="Phobius"/>
    </source>
</evidence>
<evidence type="ECO:0000313" key="3">
    <source>
        <dbReference type="WBParaSite" id="scf7180000423978.g11968"/>
    </source>
</evidence>
<dbReference type="Proteomes" id="UP000887560">
    <property type="component" value="Unplaced"/>
</dbReference>
<feature type="transmembrane region" description="Helical" evidence="1">
    <location>
        <begin position="48"/>
        <end position="72"/>
    </location>
</feature>
<accession>A0A915PB83</accession>